<evidence type="ECO:0000256" key="3">
    <source>
        <dbReference type="ARBA" id="ARBA00022692"/>
    </source>
</evidence>
<sequence>MKTSTRFLSSWLLFLACWGPLSTGEAPTHERFEGWGSRGRHLSSMLRGMCGTSVLGYQCWRQVCGAIAMHWSLGGPPPAWGCEYAHPGNSSDMDPSAQVLHIALQTDLGGYVAMAFPKEEGVMVPADGVIGMMQGSTPSIKAYNILGYDAAHVKPDPHVKLTNTGLTTSDKGLTICFSRTVSDVGQAGVRLDLTGMTAVNFAAAAKAGVHVHSFDLKHLCSQSLMLVSTVHEGEGNEPAHGHDFQPAATAHGILMILAWVVLLPSGVLFARHRALIGYPLSSRWFFWHRLLQLSGLACFTVAFILIFTAFGEHGEEAEEDEGDVAGDLTKAHGPIGITVACLAGLQLVLAFIRPKPDAPRRQIWNLQHWWTGRVAVILAIINTIIGVLVYHQGFGVPKRMFYIPLFFLIGILVAAAVFLEWRTTKESGWQPVSLKAPSPHQQPAERTGLLDLEMEALTSERWGDSSPGRSGSPRGRPSSPLQARS</sequence>
<dbReference type="Gene3D" id="1.20.120.1770">
    <property type="match status" value="1"/>
</dbReference>
<keyword evidence="5 8" id="KW-1133">Transmembrane helix</keyword>
<evidence type="ECO:0000259" key="10">
    <source>
        <dbReference type="PROSITE" id="PS50939"/>
    </source>
</evidence>
<reference evidence="11" key="1">
    <citation type="submission" date="2021-01" db="EMBL/GenBank/DDBJ databases">
        <authorList>
            <person name="Corre E."/>
            <person name="Pelletier E."/>
            <person name="Niang G."/>
            <person name="Scheremetjew M."/>
            <person name="Finn R."/>
            <person name="Kale V."/>
            <person name="Holt S."/>
            <person name="Cochrane G."/>
            <person name="Meng A."/>
            <person name="Brown T."/>
            <person name="Cohen L."/>
        </authorList>
    </citation>
    <scope>NUCLEOTIDE SEQUENCE</scope>
    <source>
        <strain evidence="11">SAG 11-48b</strain>
    </source>
</reference>
<keyword evidence="2" id="KW-0813">Transport</keyword>
<evidence type="ECO:0000256" key="7">
    <source>
        <dbReference type="SAM" id="MobiDB-lite"/>
    </source>
</evidence>
<keyword evidence="6 8" id="KW-0472">Membrane</keyword>
<feature type="region of interest" description="Disordered" evidence="7">
    <location>
        <begin position="459"/>
        <end position="485"/>
    </location>
</feature>
<feature type="chain" id="PRO_5030682485" description="Cytochrome b561 domain-containing protein" evidence="9">
    <location>
        <begin position="24"/>
        <end position="485"/>
    </location>
</feature>
<dbReference type="PANTHER" id="PTHR23130:SF171">
    <property type="entry name" value="OS01G0895300 PROTEIN"/>
    <property type="match status" value="1"/>
</dbReference>
<feature type="compositionally biased region" description="Low complexity" evidence="7">
    <location>
        <begin position="465"/>
        <end position="485"/>
    </location>
</feature>
<evidence type="ECO:0000256" key="6">
    <source>
        <dbReference type="ARBA" id="ARBA00023136"/>
    </source>
</evidence>
<feature type="domain" description="Cytochrome b561" evidence="10">
    <location>
        <begin position="213"/>
        <end position="425"/>
    </location>
</feature>
<dbReference type="PANTHER" id="PTHR23130">
    <property type="entry name" value="CYTOCHROME B561 AND DOMON DOMAIN-CONTAINING PROTEIN"/>
    <property type="match status" value="1"/>
</dbReference>
<dbReference type="EMBL" id="HBHD01000687">
    <property type="protein sequence ID" value="CAD9651324.1"/>
    <property type="molecule type" value="Transcribed_RNA"/>
</dbReference>
<dbReference type="Pfam" id="PF03188">
    <property type="entry name" value="Cytochrom_B561"/>
    <property type="match status" value="1"/>
</dbReference>
<dbReference type="GO" id="GO:0016020">
    <property type="term" value="C:membrane"/>
    <property type="evidence" value="ECO:0007669"/>
    <property type="project" value="UniProtKB-SubCell"/>
</dbReference>
<dbReference type="InterPro" id="IPR006593">
    <property type="entry name" value="Cyt_b561/ferric_Rdtase_TM"/>
</dbReference>
<name>A0A7S2QTA9_9CHLO</name>
<feature type="signal peptide" evidence="9">
    <location>
        <begin position="1"/>
        <end position="23"/>
    </location>
</feature>
<keyword evidence="9" id="KW-0732">Signal</keyword>
<proteinExistence type="predicted"/>
<evidence type="ECO:0000256" key="1">
    <source>
        <dbReference type="ARBA" id="ARBA00004370"/>
    </source>
</evidence>
<feature type="transmembrane region" description="Helical" evidence="8">
    <location>
        <begin position="331"/>
        <end position="352"/>
    </location>
</feature>
<feature type="transmembrane region" description="Helical" evidence="8">
    <location>
        <begin position="290"/>
        <end position="311"/>
    </location>
</feature>
<keyword evidence="4" id="KW-0249">Electron transport</keyword>
<protein>
    <recommendedName>
        <fullName evidence="10">Cytochrome b561 domain-containing protein</fullName>
    </recommendedName>
</protein>
<feature type="transmembrane region" description="Helical" evidence="8">
    <location>
        <begin position="400"/>
        <end position="419"/>
    </location>
</feature>
<feature type="transmembrane region" description="Helical" evidence="8">
    <location>
        <begin position="373"/>
        <end position="394"/>
    </location>
</feature>
<evidence type="ECO:0000256" key="5">
    <source>
        <dbReference type="ARBA" id="ARBA00022989"/>
    </source>
</evidence>
<dbReference type="CDD" id="cd08760">
    <property type="entry name" value="Cyt_b561_FRRS1_like"/>
    <property type="match status" value="1"/>
</dbReference>
<evidence type="ECO:0000256" key="2">
    <source>
        <dbReference type="ARBA" id="ARBA00022448"/>
    </source>
</evidence>
<comment type="subcellular location">
    <subcellularLocation>
        <location evidence="1">Membrane</location>
    </subcellularLocation>
</comment>
<organism evidence="11">
    <name type="scientific">Chlamydomonas chlamydogama</name>
    <dbReference type="NCBI Taxonomy" id="225041"/>
    <lineage>
        <taxon>Eukaryota</taxon>
        <taxon>Viridiplantae</taxon>
        <taxon>Chlorophyta</taxon>
        <taxon>core chlorophytes</taxon>
        <taxon>Chlorophyceae</taxon>
        <taxon>CS clade</taxon>
        <taxon>Chlamydomonadales</taxon>
        <taxon>Chlamydomonadaceae</taxon>
        <taxon>Chlamydomonas</taxon>
    </lineage>
</organism>
<dbReference type="AlphaFoldDB" id="A0A7S2QTA9"/>
<gene>
    <name evidence="11" type="ORF">CCHL1392_LOCUS377</name>
</gene>
<accession>A0A7S2QTA9</accession>
<evidence type="ECO:0000256" key="8">
    <source>
        <dbReference type="SAM" id="Phobius"/>
    </source>
</evidence>
<evidence type="ECO:0000256" key="9">
    <source>
        <dbReference type="SAM" id="SignalP"/>
    </source>
</evidence>
<dbReference type="PROSITE" id="PS50939">
    <property type="entry name" value="CYTOCHROME_B561"/>
    <property type="match status" value="1"/>
</dbReference>
<keyword evidence="3 8" id="KW-0812">Transmembrane</keyword>
<evidence type="ECO:0000313" key="11">
    <source>
        <dbReference type="EMBL" id="CAD9651324.1"/>
    </source>
</evidence>
<dbReference type="PROSITE" id="PS51257">
    <property type="entry name" value="PROKAR_LIPOPROTEIN"/>
    <property type="match status" value="1"/>
</dbReference>
<feature type="transmembrane region" description="Helical" evidence="8">
    <location>
        <begin position="252"/>
        <end position="270"/>
    </location>
</feature>
<dbReference type="SMART" id="SM00665">
    <property type="entry name" value="B561"/>
    <property type="match status" value="1"/>
</dbReference>
<evidence type="ECO:0000256" key="4">
    <source>
        <dbReference type="ARBA" id="ARBA00022982"/>
    </source>
</evidence>